<gene>
    <name evidence="1" type="ORF">ACFSX9_12240</name>
</gene>
<dbReference type="RefSeq" id="WP_379808068.1">
    <property type="nucleotide sequence ID" value="NZ_JBHUOL010000018.1"/>
</dbReference>
<keyword evidence="2" id="KW-1185">Reference proteome</keyword>
<evidence type="ECO:0000313" key="1">
    <source>
        <dbReference type="EMBL" id="MFD2909500.1"/>
    </source>
</evidence>
<protein>
    <submittedName>
        <fullName evidence="1">SIMPL domain-containing protein</fullName>
    </submittedName>
</protein>
<accession>A0ABW5ZB36</accession>
<proteinExistence type="predicted"/>
<reference evidence="2" key="1">
    <citation type="journal article" date="2019" name="Int. J. Syst. Evol. Microbiol.">
        <title>The Global Catalogue of Microorganisms (GCM) 10K type strain sequencing project: providing services to taxonomists for standard genome sequencing and annotation.</title>
        <authorList>
            <consortium name="The Broad Institute Genomics Platform"/>
            <consortium name="The Broad Institute Genome Sequencing Center for Infectious Disease"/>
            <person name="Wu L."/>
            <person name="Ma J."/>
        </authorList>
    </citation>
    <scope>NUCLEOTIDE SEQUENCE [LARGE SCALE GENOMIC DNA]</scope>
    <source>
        <strain evidence="2">KCTC 52644</strain>
    </source>
</reference>
<dbReference type="Pfam" id="PF04402">
    <property type="entry name" value="SIMPL"/>
    <property type="match status" value="1"/>
</dbReference>
<dbReference type="InterPro" id="IPR007497">
    <property type="entry name" value="SIMPL/DUF541"/>
</dbReference>
<dbReference type="EMBL" id="JBHUOL010000018">
    <property type="protein sequence ID" value="MFD2909500.1"/>
    <property type="molecule type" value="Genomic_DNA"/>
</dbReference>
<dbReference type="Proteomes" id="UP001597549">
    <property type="component" value="Unassembled WGS sequence"/>
</dbReference>
<comment type="caution">
    <text evidence="1">The sequence shown here is derived from an EMBL/GenBank/DDBJ whole genome shotgun (WGS) entry which is preliminary data.</text>
</comment>
<sequence length="233" mass="26537">MKQLTQIVILFISLTTFSQEKNFIDKPYIEVNGKADTLVVPNRIYIDVIITEKDTKGKKSVEDLESDMFVKLKEFGIDVNKNVYMKDMVSDFKKYFLKNSDIHKSKSYSILVYDATETTKVFIGLEEIGISNVTIEKTEHSEFNKIQLVTNSKAIENAKATAESYLDPLNQKVGKAIYVGRINLENPLQGRVNGIRIRGISTLNDSKVKGYISPIEFEKIKIYSEVGVRFTIE</sequence>
<name>A0ABW5ZB36_9FLAO</name>
<organism evidence="1 2">
    <name type="scientific">Flavobacterium ardleyense</name>
    <dbReference type="NCBI Taxonomy" id="2038737"/>
    <lineage>
        <taxon>Bacteria</taxon>
        <taxon>Pseudomonadati</taxon>
        <taxon>Bacteroidota</taxon>
        <taxon>Flavobacteriia</taxon>
        <taxon>Flavobacteriales</taxon>
        <taxon>Flavobacteriaceae</taxon>
        <taxon>Flavobacterium</taxon>
    </lineage>
</organism>
<evidence type="ECO:0000313" key="2">
    <source>
        <dbReference type="Proteomes" id="UP001597549"/>
    </source>
</evidence>